<evidence type="ECO:0000256" key="4">
    <source>
        <dbReference type="ARBA" id="ARBA00022833"/>
    </source>
</evidence>
<name>A0A0D6ENX8_SPOSA</name>
<dbReference type="SUPFAM" id="SSF52540">
    <property type="entry name" value="P-loop containing nucleoside triphosphate hydrolases"/>
    <property type="match status" value="1"/>
</dbReference>
<accession>A0A0D6ENX8</accession>
<dbReference type="Pfam" id="PF00271">
    <property type="entry name" value="Helicase_C"/>
    <property type="match status" value="1"/>
</dbReference>
<evidence type="ECO:0000313" key="10">
    <source>
        <dbReference type="Proteomes" id="UP000243876"/>
    </source>
</evidence>
<dbReference type="Proteomes" id="UP000243876">
    <property type="component" value="Unassembled WGS sequence"/>
</dbReference>
<dbReference type="Pfam" id="PF26021">
    <property type="entry name" value="Ferritin_C144_05"/>
    <property type="match status" value="1"/>
</dbReference>
<evidence type="ECO:0000259" key="7">
    <source>
        <dbReference type="PROSITE" id="PS50089"/>
    </source>
</evidence>
<keyword evidence="2 5" id="KW-0863">Zinc-finger</keyword>
<keyword evidence="1" id="KW-0479">Metal-binding</keyword>
<evidence type="ECO:0000256" key="2">
    <source>
        <dbReference type="ARBA" id="ARBA00022771"/>
    </source>
</evidence>
<dbReference type="SMART" id="SM00490">
    <property type="entry name" value="HELICc"/>
    <property type="match status" value="1"/>
</dbReference>
<dbReference type="InterPro" id="IPR018957">
    <property type="entry name" value="Znf_C3HC4_RING-type"/>
</dbReference>
<dbReference type="PROSITE" id="PS50089">
    <property type="entry name" value="ZF_RING_2"/>
    <property type="match status" value="1"/>
</dbReference>
<dbReference type="InterPro" id="IPR052583">
    <property type="entry name" value="ATP-helicase/E3_Ub-Ligase"/>
</dbReference>
<dbReference type="InterPro" id="IPR027417">
    <property type="entry name" value="P-loop_NTPase"/>
</dbReference>
<evidence type="ECO:0000256" key="5">
    <source>
        <dbReference type="PROSITE-ProRule" id="PRU00175"/>
    </source>
</evidence>
<dbReference type="GO" id="GO:0008270">
    <property type="term" value="F:zinc ion binding"/>
    <property type="evidence" value="ECO:0007669"/>
    <property type="project" value="UniProtKB-KW"/>
</dbReference>
<dbReference type="GO" id="GO:0061630">
    <property type="term" value="F:ubiquitin protein ligase activity"/>
    <property type="evidence" value="ECO:0007669"/>
    <property type="project" value="TreeGrafter"/>
</dbReference>
<dbReference type="InterPro" id="IPR001650">
    <property type="entry name" value="Helicase_C-like"/>
</dbReference>
<keyword evidence="4" id="KW-0862">Zinc</keyword>
<evidence type="ECO:0000256" key="1">
    <source>
        <dbReference type="ARBA" id="ARBA00022723"/>
    </source>
</evidence>
<feature type="compositionally biased region" description="Acidic residues" evidence="6">
    <location>
        <begin position="499"/>
        <end position="516"/>
    </location>
</feature>
<feature type="compositionally biased region" description="Basic and acidic residues" evidence="6">
    <location>
        <begin position="517"/>
        <end position="551"/>
    </location>
</feature>
<dbReference type="Pfam" id="PF00097">
    <property type="entry name" value="zf-C3HC4"/>
    <property type="match status" value="1"/>
</dbReference>
<feature type="region of interest" description="Disordered" evidence="6">
    <location>
        <begin position="482"/>
        <end position="561"/>
    </location>
</feature>
<evidence type="ECO:0000256" key="3">
    <source>
        <dbReference type="ARBA" id="ARBA00022801"/>
    </source>
</evidence>
<gene>
    <name evidence="9" type="primary">SPOSA6832_03505</name>
</gene>
<proteinExistence type="predicted"/>
<dbReference type="SUPFAM" id="SSF57850">
    <property type="entry name" value="RING/U-box"/>
    <property type="match status" value="1"/>
</dbReference>
<dbReference type="PANTHER" id="PTHR45865:SF1">
    <property type="entry name" value="E3 UBIQUITIN-PROTEIN LIGASE SHPRH"/>
    <property type="match status" value="1"/>
</dbReference>
<organism evidence="9 10">
    <name type="scientific">Sporidiobolus salmonicolor</name>
    <name type="common">Yeast-like fungus</name>
    <name type="synonym">Sporobolomyces salmonicolor</name>
    <dbReference type="NCBI Taxonomy" id="5005"/>
    <lineage>
        <taxon>Eukaryota</taxon>
        <taxon>Fungi</taxon>
        <taxon>Dikarya</taxon>
        <taxon>Basidiomycota</taxon>
        <taxon>Pucciniomycotina</taxon>
        <taxon>Microbotryomycetes</taxon>
        <taxon>Sporidiobolales</taxon>
        <taxon>Sporidiobolaceae</taxon>
        <taxon>Sporobolomyces</taxon>
    </lineage>
</organism>
<dbReference type="InterPro" id="IPR049730">
    <property type="entry name" value="SNF2/RAD54-like_C"/>
</dbReference>
<dbReference type="InterPro" id="IPR013083">
    <property type="entry name" value="Znf_RING/FYVE/PHD"/>
</dbReference>
<dbReference type="PROSITE" id="PS51194">
    <property type="entry name" value="HELICASE_CTER"/>
    <property type="match status" value="1"/>
</dbReference>
<feature type="domain" description="RING-type" evidence="7">
    <location>
        <begin position="757"/>
        <end position="796"/>
    </location>
</feature>
<protein>
    <submittedName>
        <fullName evidence="9">SPOSA6832_03505-mRNA-1:cds</fullName>
    </submittedName>
</protein>
<dbReference type="Gene3D" id="3.40.50.300">
    <property type="entry name" value="P-loop containing nucleotide triphosphate hydrolases"/>
    <property type="match status" value="1"/>
</dbReference>
<keyword evidence="3" id="KW-0378">Hydrolase</keyword>
<dbReference type="InterPro" id="IPR001841">
    <property type="entry name" value="Znf_RING"/>
</dbReference>
<feature type="domain" description="Helicase C-terminal" evidence="8">
    <location>
        <begin position="876"/>
        <end position="1029"/>
    </location>
</feature>
<evidence type="ECO:0000256" key="6">
    <source>
        <dbReference type="SAM" id="MobiDB-lite"/>
    </source>
</evidence>
<dbReference type="AlphaFoldDB" id="A0A0D6ENX8"/>
<evidence type="ECO:0000313" key="9">
    <source>
        <dbReference type="EMBL" id="CEQ41752.1"/>
    </source>
</evidence>
<dbReference type="Gene3D" id="3.30.40.10">
    <property type="entry name" value="Zinc/RING finger domain, C3HC4 (zinc finger)"/>
    <property type="match status" value="1"/>
</dbReference>
<dbReference type="CDD" id="cd18793">
    <property type="entry name" value="SF2_C_SNF"/>
    <property type="match status" value="1"/>
</dbReference>
<dbReference type="InterPro" id="IPR059033">
    <property type="entry name" value="C144_05_dom"/>
</dbReference>
<dbReference type="EMBL" id="CENE01000017">
    <property type="protein sequence ID" value="CEQ41752.1"/>
    <property type="molecule type" value="Genomic_DNA"/>
</dbReference>
<dbReference type="GO" id="GO:0006974">
    <property type="term" value="P:DNA damage response"/>
    <property type="evidence" value="ECO:0007669"/>
    <property type="project" value="TreeGrafter"/>
</dbReference>
<dbReference type="SMART" id="SM00184">
    <property type="entry name" value="RING"/>
    <property type="match status" value="1"/>
</dbReference>
<evidence type="ECO:0000259" key="8">
    <source>
        <dbReference type="PROSITE" id="PS51194"/>
    </source>
</evidence>
<keyword evidence="10" id="KW-1185">Reference proteome</keyword>
<dbReference type="GO" id="GO:0016787">
    <property type="term" value="F:hydrolase activity"/>
    <property type="evidence" value="ECO:0007669"/>
    <property type="project" value="UniProtKB-KW"/>
</dbReference>
<dbReference type="GO" id="GO:0005634">
    <property type="term" value="C:nucleus"/>
    <property type="evidence" value="ECO:0007669"/>
    <property type="project" value="TreeGrafter"/>
</dbReference>
<dbReference type="PANTHER" id="PTHR45865">
    <property type="entry name" value="E3 UBIQUITIN-PROTEIN LIGASE SHPRH FAMILY MEMBER"/>
    <property type="match status" value="1"/>
</dbReference>
<dbReference type="GO" id="GO:0000209">
    <property type="term" value="P:protein polyubiquitination"/>
    <property type="evidence" value="ECO:0007669"/>
    <property type="project" value="TreeGrafter"/>
</dbReference>
<reference evidence="10" key="1">
    <citation type="submission" date="2015-02" db="EMBL/GenBank/DDBJ databases">
        <authorList>
            <person name="Gon?alves P."/>
        </authorList>
    </citation>
    <scope>NUCLEOTIDE SEQUENCE [LARGE SCALE GENOMIC DNA]</scope>
</reference>
<sequence>MHELTVRGRNRYYYDSRYAEALEALGLGSDGTPKASGMDRETGEALAWQPDKGEMVGAAGRQALGHVLKTVDEVYAAMREKAVSEIQSDQRAILAVRVRRGQYQMWEKDVDGRFEAALELFKSALDEVGPIIAEVTTEIHAAWKGRKKDRSRTGSTDATTDDVAGALQVGFQNDQGQDDEFLTEKERAFARSLSGLRNRLRDLLFVQHSAWFFTGHANFKLEDMVLMEARDANSLKREKEETEAYAQAERLRQIILQPYENHVEKAQATLREQLDARNEDKPLEATDLELSFNKRGHGLVAIDVFEDIEITSDILNGCALSSSRFRKLSFVLTAGSVGWVEIDAELVAQYREMIIEMMLKPVSIAGDDATGEEYEERAVLQEQLIVYLEAYTVLVGEWNYGITGTRSFLYARVFCFSPPRISLFIFVFTIASADQYKAEAAAVLYREENLLPEAPPPPNGIEVEAALNGTFDEMIDAVGGVARPGASGRAGRKRRAVEAELDSEDGDKQDDEEEDKMDEHYEGQAKREKAKGEGQAEKTDKQNKALQEKTRTQKKRGANIRNNSYKDFVAPTVENGHAPADVLRYELLVERLEAKGEGREKTEVIPLRHLIKALKDAAEQSSKQQEIALLDSERARISKRLGPLEKVADQLTLELGDFNKSMNARIEYFRQLQEVSDSVADPDMGAKKWRGLLIEIEMLRIDESEFRLLPRFQSSYRRLWHLFAADDLKQALAQREQRRRYLDNLSAPEERELDQTCPICAEYFTDGILTQECAHLLCRDCFRLWYARSKNCAMCKTPLAPGSWTAVKYRRKDDTLQPTDEDKELPERDETKFVDSKGVLRGFETKTPPLAELDQAEIDRIREIETTVPLSSKSDFIVKHVKLLRRRDPEAKIVIFSAWQDALQLLMEAFSRNGIQYVRLEGASGKGKKEGVVKRFINDPDIAAFFLHTKSQSAGLTLTNAQYVMLVEPLLQPSLELQAVARVHRIGQTKETTVFQYTVNDTPDKRVAELRARQNTSLFLADQQLDALKESRLGQQKGLASKEARKETRHVEEAIDDEDDIARCLLAPEAFVNLQRALLPFRLRDAQPSVAAADRNFHGGSAARGHRMGMAGMAAAGRAAGAADASASGSGSGGGLNTL</sequence>
<dbReference type="OrthoDB" id="5330228at2759"/>